<dbReference type="Proteomes" id="UP000793456">
    <property type="component" value="Chromosome XXIV"/>
</dbReference>
<comment type="caution">
    <text evidence="1">The sequence shown here is derived from an EMBL/GenBank/DDBJ whole genome shotgun (WGS) entry which is preliminary data.</text>
</comment>
<proteinExistence type="predicted"/>
<reference evidence="1" key="1">
    <citation type="submission" date="2018-11" db="EMBL/GenBank/DDBJ databases">
        <title>The sequence and de novo assembly of Larimichthys crocea genome using PacBio and Hi-C technologies.</title>
        <authorList>
            <person name="Xu P."/>
            <person name="Chen B."/>
            <person name="Zhou Z."/>
            <person name="Ke Q."/>
            <person name="Wu Y."/>
            <person name="Bai H."/>
            <person name="Pu F."/>
        </authorList>
    </citation>
    <scope>NUCLEOTIDE SEQUENCE</scope>
    <source>
        <tissue evidence="1">Muscle</tissue>
    </source>
</reference>
<accession>A0ACD3Q4A0</accession>
<gene>
    <name evidence="1" type="ORF">E3U43_007384</name>
</gene>
<keyword evidence="2" id="KW-1185">Reference proteome</keyword>
<organism evidence="1 2">
    <name type="scientific">Larimichthys crocea</name>
    <name type="common">Large yellow croaker</name>
    <name type="synonym">Pseudosciaena crocea</name>
    <dbReference type="NCBI Taxonomy" id="215358"/>
    <lineage>
        <taxon>Eukaryota</taxon>
        <taxon>Metazoa</taxon>
        <taxon>Chordata</taxon>
        <taxon>Craniata</taxon>
        <taxon>Vertebrata</taxon>
        <taxon>Euteleostomi</taxon>
        <taxon>Actinopterygii</taxon>
        <taxon>Neopterygii</taxon>
        <taxon>Teleostei</taxon>
        <taxon>Neoteleostei</taxon>
        <taxon>Acanthomorphata</taxon>
        <taxon>Eupercaria</taxon>
        <taxon>Sciaenidae</taxon>
        <taxon>Larimichthys</taxon>
    </lineage>
</organism>
<evidence type="ECO:0000313" key="1">
    <source>
        <dbReference type="EMBL" id="TMS01844.1"/>
    </source>
</evidence>
<name>A0ACD3Q4A0_LARCR</name>
<dbReference type="EMBL" id="CM011697">
    <property type="protein sequence ID" value="TMS01844.1"/>
    <property type="molecule type" value="Genomic_DNA"/>
</dbReference>
<sequence length="631" mass="71056">MPEEKVFQQQAVHSPLEQPKQKQKQGGGGGPIPCQNCGKPCKGEALRVQNKHFHIKCFVCKVCGCELAQGGFFVRQGEYICTLDYQRMYGTRCFSCQDFIEGEVVSALGKTYHPRCFVCASCKQPFPAGDRVTFNGKECICQKCTQPLPANSPAPIQAVHNCCGCGKEFKNEQSLVALDKHWHLGCFKCKVCNKVLNAEYISKDGIPFCEMDYHAMFGIQCESCKKYITGKVLEAGEKHYHPTCARCARCEQMFAEGEEMYLQGSSIWHPPCRQAAKLEEKSKKQVRIQLNEVPEQEVTRTSSESITSVPASSASGSPSRVIYAKLGEEMLDYKDLAALPKTKAIYNIDRPDMLSYSPYVSYPSEERHYGESPQLLSPTPTEGDGEKSPRQRRPSSPSSNSSLGGYGRYTPSRSPQNYSRPGSESGRSTPSLSTYSDGKSPSSTSTYMAAPRHFHIPETMVKDNIYRKPPIYRQHASRTSWQDGEDSKRTSWMILKSEIDGHMGPEDLDPRKSTCSLPTDTSQPNFPYNKSASLPGYGRNGIYKAAEMVEDEVDPDSQSWGGMREYKIYPYEILAVTHRVKVKLPRDVDRTRLERHLSPEDFQRVFGMTLEQFDRLALWKKNDMKKAARLF</sequence>
<evidence type="ECO:0000313" key="2">
    <source>
        <dbReference type="Proteomes" id="UP000793456"/>
    </source>
</evidence>
<protein>
    <submittedName>
        <fullName evidence="1">Uncharacterized protein</fullName>
    </submittedName>
</protein>